<evidence type="ECO:0000256" key="1">
    <source>
        <dbReference type="SAM" id="MobiDB-lite"/>
    </source>
</evidence>
<evidence type="ECO:0000313" key="2">
    <source>
        <dbReference type="EMBL" id="GFO88349.1"/>
    </source>
</evidence>
<feature type="compositionally biased region" description="Basic and acidic residues" evidence="1">
    <location>
        <begin position="1"/>
        <end position="16"/>
    </location>
</feature>
<name>A0ABQ1E062_9FIRM</name>
<proteinExistence type="predicted"/>
<evidence type="ECO:0000313" key="3">
    <source>
        <dbReference type="Proteomes" id="UP000620147"/>
    </source>
</evidence>
<keyword evidence="3" id="KW-1185">Reference proteome</keyword>
<dbReference type="EMBL" id="BLYJ01000017">
    <property type="protein sequence ID" value="GFO88349.1"/>
    <property type="molecule type" value="Genomic_DNA"/>
</dbReference>
<comment type="caution">
    <text evidence="2">The sequence shown here is derived from an EMBL/GenBank/DDBJ whole genome shotgun (WGS) entry which is preliminary data.</text>
</comment>
<gene>
    <name evidence="2" type="ORF">BUFA31_15130</name>
</gene>
<reference evidence="2 3" key="1">
    <citation type="submission" date="2020-06" db="EMBL/GenBank/DDBJ databases">
        <title>Characterization of fructooligosaccharide metabolism and fructooligosaccharide-degrading enzymes in human commensal butyrate producers.</title>
        <authorList>
            <person name="Tanno H."/>
            <person name="Fujii T."/>
            <person name="Hirano K."/>
            <person name="Maeno S."/>
            <person name="Tonozuka T."/>
            <person name="Sakamoto M."/>
            <person name="Ohkuma M."/>
            <person name="Tochio T."/>
            <person name="Endo A."/>
        </authorList>
    </citation>
    <scope>NUCLEOTIDE SEQUENCE [LARGE SCALE GENOMIC DNA]</scope>
    <source>
        <strain evidence="2 3">JCM 31056</strain>
    </source>
</reference>
<dbReference type="Proteomes" id="UP000620147">
    <property type="component" value="Unassembled WGS sequence"/>
</dbReference>
<sequence>MERSPAETAHLVDSHYSRSFGRPPDNEMREFIRNAAENGLTADELINCMTAAVVTYGFGAYERDYRKVFVAEARKIWKMKNGKKKASP</sequence>
<accession>A0ABQ1E062</accession>
<feature type="region of interest" description="Disordered" evidence="1">
    <location>
        <begin position="1"/>
        <end position="24"/>
    </location>
</feature>
<protein>
    <submittedName>
        <fullName evidence="2">Uncharacterized protein</fullName>
    </submittedName>
</protein>
<organism evidence="2 3">
    <name type="scientific">Butyricicoccus faecihominis</name>
    <dbReference type="NCBI Taxonomy" id="1712515"/>
    <lineage>
        <taxon>Bacteria</taxon>
        <taxon>Bacillati</taxon>
        <taxon>Bacillota</taxon>
        <taxon>Clostridia</taxon>
        <taxon>Eubacteriales</taxon>
        <taxon>Butyricicoccaceae</taxon>
        <taxon>Butyricicoccus</taxon>
    </lineage>
</organism>
<dbReference type="RefSeq" id="WP_194461855.1">
    <property type="nucleotide sequence ID" value="NZ_BMQH01000002.1"/>
</dbReference>